<dbReference type="Proteomes" id="UP000499080">
    <property type="component" value="Unassembled WGS sequence"/>
</dbReference>
<keyword evidence="2" id="KW-1185">Reference proteome</keyword>
<comment type="caution">
    <text evidence="1">The sequence shown here is derived from an EMBL/GenBank/DDBJ whole genome shotgun (WGS) entry which is preliminary data.</text>
</comment>
<evidence type="ECO:0000313" key="2">
    <source>
        <dbReference type="Proteomes" id="UP000499080"/>
    </source>
</evidence>
<reference evidence="1 2" key="1">
    <citation type="journal article" date="2019" name="Sci. Rep.">
        <title>Orb-weaving spider Araneus ventricosus genome elucidates the spidroin gene catalogue.</title>
        <authorList>
            <person name="Kono N."/>
            <person name="Nakamura H."/>
            <person name="Ohtoshi R."/>
            <person name="Moran D.A.P."/>
            <person name="Shinohara A."/>
            <person name="Yoshida Y."/>
            <person name="Fujiwara M."/>
            <person name="Mori M."/>
            <person name="Tomita M."/>
            <person name="Arakawa K."/>
        </authorList>
    </citation>
    <scope>NUCLEOTIDE SEQUENCE [LARGE SCALE GENOMIC DNA]</scope>
</reference>
<organism evidence="1 2">
    <name type="scientific">Araneus ventricosus</name>
    <name type="common">Orbweaver spider</name>
    <name type="synonym">Epeira ventricosa</name>
    <dbReference type="NCBI Taxonomy" id="182803"/>
    <lineage>
        <taxon>Eukaryota</taxon>
        <taxon>Metazoa</taxon>
        <taxon>Ecdysozoa</taxon>
        <taxon>Arthropoda</taxon>
        <taxon>Chelicerata</taxon>
        <taxon>Arachnida</taxon>
        <taxon>Araneae</taxon>
        <taxon>Araneomorphae</taxon>
        <taxon>Entelegynae</taxon>
        <taxon>Araneoidea</taxon>
        <taxon>Araneidae</taxon>
        <taxon>Araneus</taxon>
    </lineage>
</organism>
<dbReference type="EMBL" id="BGPR01040576">
    <property type="protein sequence ID" value="GBO16716.1"/>
    <property type="molecule type" value="Genomic_DNA"/>
</dbReference>
<protein>
    <submittedName>
        <fullName evidence="1">Uncharacterized protein</fullName>
    </submittedName>
</protein>
<accession>A0A4Y2UY67</accession>
<gene>
    <name evidence="1" type="ORF">AVEN_2038_1</name>
</gene>
<name>A0A4Y2UY67_ARAVE</name>
<dbReference type="AlphaFoldDB" id="A0A4Y2UY67"/>
<proteinExistence type="predicted"/>
<evidence type="ECO:0000313" key="1">
    <source>
        <dbReference type="EMBL" id="GBO16716.1"/>
    </source>
</evidence>
<sequence>MRRQVEELHFFVQEDAKRVFCMHNNGAPIYVNAGISSSTSAETVTTTSVRTRVLSWLVRISSSSVGSLDCGLVVIVVYL</sequence>